<feature type="region of interest" description="Disordered" evidence="7">
    <location>
        <begin position="1"/>
        <end position="36"/>
    </location>
</feature>
<dbReference type="Gramene" id="OE9A007569T1">
    <property type="protein sequence ID" value="OE9A007569C1"/>
    <property type="gene ID" value="OE9A007569"/>
</dbReference>
<dbReference type="Proteomes" id="UP000594638">
    <property type="component" value="Unassembled WGS sequence"/>
</dbReference>
<evidence type="ECO:0000259" key="8">
    <source>
        <dbReference type="PROSITE" id="PS50934"/>
    </source>
</evidence>
<dbReference type="InterPro" id="IPR036188">
    <property type="entry name" value="FAD/NAD-bd_sf"/>
</dbReference>
<dbReference type="GO" id="GO:0141052">
    <property type="term" value="F:histone H3 demethylase activity"/>
    <property type="evidence" value="ECO:0007669"/>
    <property type="project" value="UniProtKB-ARBA"/>
</dbReference>
<dbReference type="SUPFAM" id="SSF46689">
    <property type="entry name" value="Homeodomain-like"/>
    <property type="match status" value="1"/>
</dbReference>
<dbReference type="PROSITE" id="PS50934">
    <property type="entry name" value="SWIRM"/>
    <property type="match status" value="1"/>
</dbReference>
<evidence type="ECO:0000256" key="5">
    <source>
        <dbReference type="ARBA" id="ARBA00022853"/>
    </source>
</evidence>
<dbReference type="Pfam" id="PF01593">
    <property type="entry name" value="Amino_oxidase"/>
    <property type="match status" value="1"/>
</dbReference>
<evidence type="ECO:0000256" key="4">
    <source>
        <dbReference type="ARBA" id="ARBA00022827"/>
    </source>
</evidence>
<dbReference type="InterPro" id="IPR050281">
    <property type="entry name" value="Flavin_monoamine_oxidase"/>
</dbReference>
<accession>A0A8S0PHJ3</accession>
<evidence type="ECO:0000256" key="2">
    <source>
        <dbReference type="ARBA" id="ARBA00005995"/>
    </source>
</evidence>
<dbReference type="InterPro" id="IPR035441">
    <property type="entry name" value="TFIIS/LEDGF_dom_sf"/>
</dbReference>
<feature type="compositionally biased region" description="Basic and acidic residues" evidence="7">
    <location>
        <begin position="1782"/>
        <end position="1794"/>
    </location>
</feature>
<dbReference type="Gene3D" id="3.50.50.60">
    <property type="entry name" value="FAD/NAD(P)-binding domain"/>
    <property type="match status" value="1"/>
</dbReference>
<comment type="caution">
    <text evidence="9">The sequence shown here is derived from an EMBL/GenBank/DDBJ whole genome shotgun (WGS) entry which is preliminary data.</text>
</comment>
<feature type="compositionally biased region" description="Polar residues" evidence="7">
    <location>
        <begin position="1766"/>
        <end position="1776"/>
    </location>
</feature>
<feature type="region of interest" description="Disordered" evidence="7">
    <location>
        <begin position="1747"/>
        <end position="1803"/>
    </location>
</feature>
<sequence length="2123" mass="232394">MLKTETLGLKGMQGEENKTMGGSKRKLKPVETAFDSDDDEPILSLLKLKGKRNKKTKSGLDGGGNKGKGIEKMVVEDEELGGMGDTLASFRKKLKGPKKDRGSAAFVGKHLGCNIVDSSCRSSKGSAENVDSDAMLLDVGEKNQVSDIGGSDGDGTVGKACEVKHETTSTRTKFSSVANKDGRESHNGLNNQIYGNNTLRDEKESASADEYLEDSMFTYVQKVQSTMIRKSRGSSRLKQGKEIQTSDDVLISSSIAGSDILPPRVSDGESRSVSKLVNKFQDSDYILHSEPEGDSMQSTLIHQTADDGLPHVSDHLQGNLISNYSKLQELSPSLETNEILRSNDAEDEASLKAISEHSISISVVQRSDSCFRACSGMITSVQDGKINFETNENHSVLAEDEHVSNFIINTGEFPNLNSKDYCLPPFQEPMVGVKHDKVDDLSCDVSKLPAVPKQIEKGQFDEVLPAEDSSDHLDSLSGSVPRSRIPSMDPKISSSDGRVPEFCLDNISFNRECDDASQHTVKSLHYKNLELSTCPAECVRKMGDDVKSDHRINSDLSSEDFRQFPFHLSSSAAYVPQDERRSSSDSLIRIPGKCIEETDIASVSSQEEDGLVSECRSSPVSAPGVHKYVVAFQKHQHEAEKTGDCGLFSQPSHSMSKGAFMKRHKLLSRNEEADRISSPSSLLDLDGICVQDIGSFADPEIKDSGLSVGQRTARKAKKHRHGDMAYEGDADWAILMHGQGFLVSHMVIDSDKPSKAREKFDSASTVVESENGKAAAVLAGLKARAVGPVEKIKFKEVLKRKGGSQEYLDCRNHILSVWNKDISRILPLEDFGVSNTPFMDEHPRTTLIRDIYTFLDQRGCINFGVASEKVKAESNSNHDLKLLKEEKFREKSGGHVADSEDGVSFILGRVKSSKTSTVGKNDNLSDDEKQVGKAKAVGFANLQTRESSIQIVHEICSPDDCRGNGYLDANAKRPEGVVDLDYAGSIPSSEDENGRTLPTVGPDFISSVESDIGGAVPIMHSKSPKVSAQSLSSTGDGLMHCDNEPRKRIIVVGAGPAGLTAARHMQRQGFDVTVLEARSRIGGRVFTDRSSFTVPVDLGASIITGVEADVATERRPDPSSLVCAQLGLELTVLNSDCPLYDTVTGGRVPAHLDEALEAEYNSLLDDMLVLVAEKGEYAMRMSLEEGLEYALKRRRMASSIQNQVDGESNKKLDTLMDSQKFGVDNEVIEAQGSKAEILNPLERRVMDWHFANLEYGCAALLKEVSLPYWNQDDDYGGFGGAHCMIKGGYSAVVESLGEGLCIHLNHIVTNISYFTKDCSSSDELSNKVKISTSNGKEFVGDAVLVTVPLGCLKAETIKFSPPLPQWKYLSIKRLGFGVLNKVVLEFPEVFWDDSIDYFGTTAEDTDHRGRCFMFWNVKKTVGAPVLIALVVGKAAIDGQNMSPSDHVTHALVVLRKIFGEERVLDPVASVVTDWGRDPYSYGAYSYVAVGSSGEDYDILGRPVENCLFFAGEATCKEHPDTVGGAMMSGLREAIRIIDILSTGTDYTAEVESMEAARRRSAGERSELRDIITRLDAVELSSVLCKHSLEGTPILTRCSLLRDMFFTANTTAGRLHLAKELLNLPAGFLKTFTGTKEGLSTLNSWILDSMGKDGTQLLRHCVRLLVLVSTDLLAVRLSGIGKTVKEKVCVHTSRDIRAIASQLVSLWVEIFRKEKASNGRLRLLRQPNTLDSSKSKSFVVSGKPPLFTPNAATDGKGSPKVSVSSGHQYPNSASTKKVCNRPVKAEKRLDSKSEVKLSASNGSVGRQNAMVEENRDIPMTEEERAAFAAAEAAREAAVAAAEAYTSSGAMYNTSLELPKILSFHKFARREQYTHMDESDSRRNWSDGAIGRQDCLSEIDSRNCRVRDWSVDFSAAGVNLDSSKVPVDNHSQRSQSNEIASQLNLKEHSRESVAAESGIFTKAWVDSAGSVKDYNAIERWQCQAAAASSGFSHGTMHVTDEEDSNMSSKLHLSKYDAPANESSASHIIVNKEKKDNQPRGTDRVKQAVVDYVASLLMPLYKARKIDKEGYKSIMKKTATKVMENTTDAEKVMPVFEFLDSKRKNKIRAFVDMLIERHMARKPVTK</sequence>
<keyword evidence="5" id="KW-0156">Chromatin regulator</keyword>
<feature type="domain" description="SWIRM" evidence="8">
    <location>
        <begin position="772"/>
        <end position="872"/>
    </location>
</feature>
<keyword evidence="4" id="KW-0274">FAD</keyword>
<evidence type="ECO:0000313" key="9">
    <source>
        <dbReference type="EMBL" id="CAA2953123.1"/>
    </source>
</evidence>
<dbReference type="Pfam" id="PF04433">
    <property type="entry name" value="SWIRM"/>
    <property type="match status" value="1"/>
</dbReference>
<feature type="compositionally biased region" description="Low complexity" evidence="7">
    <location>
        <begin position="1754"/>
        <end position="1765"/>
    </location>
</feature>
<organism evidence="9 10">
    <name type="scientific">Olea europaea subsp. europaea</name>
    <dbReference type="NCBI Taxonomy" id="158383"/>
    <lineage>
        <taxon>Eukaryota</taxon>
        <taxon>Viridiplantae</taxon>
        <taxon>Streptophyta</taxon>
        <taxon>Embryophyta</taxon>
        <taxon>Tracheophyta</taxon>
        <taxon>Spermatophyta</taxon>
        <taxon>Magnoliopsida</taxon>
        <taxon>eudicotyledons</taxon>
        <taxon>Gunneridae</taxon>
        <taxon>Pentapetalae</taxon>
        <taxon>asterids</taxon>
        <taxon>lamiids</taxon>
        <taxon>Lamiales</taxon>
        <taxon>Oleaceae</taxon>
        <taxon>Oleeae</taxon>
        <taxon>Olea</taxon>
    </lineage>
</organism>
<dbReference type="SUPFAM" id="SSF47676">
    <property type="entry name" value="Conserved domain common to transcription factors TFIIS, elongin A, CRSP70"/>
    <property type="match status" value="1"/>
</dbReference>
<comment type="similarity">
    <text evidence="2">Belongs to the flavin monoamine oxidase family.</text>
</comment>
<dbReference type="PANTHER" id="PTHR10742">
    <property type="entry name" value="FLAVIN MONOAMINE OXIDASE"/>
    <property type="match status" value="1"/>
</dbReference>
<feature type="compositionally biased region" description="Polar residues" evidence="7">
    <location>
        <begin position="1930"/>
        <end position="1942"/>
    </location>
</feature>
<dbReference type="Gene3D" id="1.10.10.10">
    <property type="entry name" value="Winged helix-like DNA-binding domain superfamily/Winged helix DNA-binding domain"/>
    <property type="match status" value="1"/>
</dbReference>
<feature type="region of interest" description="Disordered" evidence="7">
    <location>
        <begin position="467"/>
        <end position="496"/>
    </location>
</feature>
<comment type="cofactor">
    <cofactor evidence="1">
        <name>FAD</name>
        <dbReference type="ChEBI" id="CHEBI:57692"/>
    </cofactor>
</comment>
<dbReference type="InterPro" id="IPR009057">
    <property type="entry name" value="Homeodomain-like_sf"/>
</dbReference>
<dbReference type="SUPFAM" id="SSF54373">
    <property type="entry name" value="FAD-linked reductases, C-terminal domain"/>
    <property type="match status" value="1"/>
</dbReference>
<evidence type="ECO:0000256" key="3">
    <source>
        <dbReference type="ARBA" id="ARBA00022630"/>
    </source>
</evidence>
<dbReference type="GO" id="GO:0016705">
    <property type="term" value="F:oxidoreductase activity, acting on paired donors, with incorporation or reduction of molecular oxygen"/>
    <property type="evidence" value="ECO:0007669"/>
    <property type="project" value="UniProtKB-ARBA"/>
</dbReference>
<dbReference type="SUPFAM" id="SSF51905">
    <property type="entry name" value="FAD/NAD(P)-binding domain"/>
    <property type="match status" value="1"/>
</dbReference>
<evidence type="ECO:0000256" key="6">
    <source>
        <dbReference type="ARBA" id="ARBA00023002"/>
    </source>
</evidence>
<dbReference type="EMBL" id="CACTIH010000086">
    <property type="protein sequence ID" value="CAA2953123.1"/>
    <property type="molecule type" value="Genomic_DNA"/>
</dbReference>
<dbReference type="PANTHER" id="PTHR10742:SF410">
    <property type="entry name" value="LYSINE-SPECIFIC HISTONE DEMETHYLASE 2"/>
    <property type="match status" value="1"/>
</dbReference>
<gene>
    <name evidence="9" type="ORF">OLEA9_A007569</name>
</gene>
<name>A0A8S0PHJ3_OLEEU</name>
<evidence type="ECO:0000313" key="10">
    <source>
        <dbReference type="Proteomes" id="UP000594638"/>
    </source>
</evidence>
<dbReference type="PRINTS" id="PR00419">
    <property type="entry name" value="ADXRDTASE"/>
</dbReference>
<feature type="region of interest" description="Disordered" evidence="7">
    <location>
        <begin position="1920"/>
        <end position="1946"/>
    </location>
</feature>
<dbReference type="InterPro" id="IPR036388">
    <property type="entry name" value="WH-like_DNA-bd_sf"/>
</dbReference>
<dbReference type="InterPro" id="IPR057031">
    <property type="entry name" value="SFR19-like_C"/>
</dbReference>
<reference evidence="9 10" key="1">
    <citation type="submission" date="2019-12" db="EMBL/GenBank/DDBJ databases">
        <authorList>
            <person name="Alioto T."/>
            <person name="Alioto T."/>
            <person name="Gomez Garrido J."/>
        </authorList>
    </citation>
    <scope>NUCLEOTIDE SEQUENCE [LARGE SCALE GENOMIC DNA]</scope>
</reference>
<dbReference type="InterPro" id="IPR007526">
    <property type="entry name" value="SWIRM"/>
</dbReference>
<feature type="region of interest" description="Disordered" evidence="7">
    <location>
        <begin position="171"/>
        <end position="195"/>
    </location>
</feature>
<dbReference type="OrthoDB" id="5046242at2759"/>
<keyword evidence="6" id="KW-0560">Oxidoreductase</keyword>
<dbReference type="InterPro" id="IPR002937">
    <property type="entry name" value="Amino_oxidase"/>
</dbReference>
<evidence type="ECO:0000256" key="7">
    <source>
        <dbReference type="SAM" id="MobiDB-lite"/>
    </source>
</evidence>
<evidence type="ECO:0000256" key="1">
    <source>
        <dbReference type="ARBA" id="ARBA00001974"/>
    </source>
</evidence>
<dbReference type="Gene3D" id="3.90.660.10">
    <property type="match status" value="1"/>
</dbReference>
<protein>
    <submittedName>
        <fullName evidence="9">Lysine-specific histone demethylase 1 homolog 3</fullName>
    </submittedName>
</protein>
<dbReference type="Gramene" id="OE9A007569T2">
    <property type="protein sequence ID" value="OE9A007569C2"/>
    <property type="gene ID" value="OE9A007569"/>
</dbReference>
<dbReference type="Pfam" id="PF23030">
    <property type="entry name" value="SCAF11-like_C"/>
    <property type="match status" value="1"/>
</dbReference>
<keyword evidence="10" id="KW-1185">Reference proteome</keyword>
<keyword evidence="3" id="KW-0285">Flavoprotein</keyword>
<proteinExistence type="inferred from homology"/>